<dbReference type="InterPro" id="IPR050428">
    <property type="entry name" value="TCS_sensor_his_kinase"/>
</dbReference>
<dbReference type="PRINTS" id="PR00344">
    <property type="entry name" value="BCTRLSENSOR"/>
</dbReference>
<dbReference type="PROSITE" id="PS50109">
    <property type="entry name" value="HIS_KIN"/>
    <property type="match status" value="1"/>
</dbReference>
<dbReference type="SUPFAM" id="SSF55874">
    <property type="entry name" value="ATPase domain of HSP90 chaperone/DNA topoisomerase II/histidine kinase"/>
    <property type="match status" value="1"/>
</dbReference>
<feature type="transmembrane region" description="Helical" evidence="11">
    <location>
        <begin position="229"/>
        <end position="253"/>
    </location>
</feature>
<keyword evidence="7 14" id="KW-0418">Kinase</keyword>
<dbReference type="SMART" id="SM00304">
    <property type="entry name" value="HAMP"/>
    <property type="match status" value="1"/>
</dbReference>
<comment type="caution">
    <text evidence="14">The sequence shown here is derived from an EMBL/GenBank/DDBJ whole genome shotgun (WGS) entry which is preliminary data.</text>
</comment>
<comment type="catalytic activity">
    <reaction evidence="1">
        <text>ATP + protein L-histidine = ADP + protein N-phospho-L-histidine.</text>
        <dbReference type="EC" id="2.7.13.3"/>
    </reaction>
</comment>
<dbReference type="InterPro" id="IPR036097">
    <property type="entry name" value="HisK_dim/P_sf"/>
</dbReference>
<dbReference type="RefSeq" id="WP_084394692.1">
    <property type="nucleotide sequence ID" value="NZ_BMKF01000001.1"/>
</dbReference>
<protein>
    <recommendedName>
        <fullName evidence="3">histidine kinase</fullName>
        <ecNumber evidence="3">2.7.13.3</ecNumber>
    </recommendedName>
</protein>
<evidence type="ECO:0000256" key="8">
    <source>
        <dbReference type="ARBA" id="ARBA00022989"/>
    </source>
</evidence>
<dbReference type="GO" id="GO:0016301">
    <property type="term" value="F:kinase activity"/>
    <property type="evidence" value="ECO:0007669"/>
    <property type="project" value="UniProtKB-KW"/>
</dbReference>
<evidence type="ECO:0000256" key="4">
    <source>
        <dbReference type="ARBA" id="ARBA00022553"/>
    </source>
</evidence>
<keyword evidence="10 11" id="KW-0472">Membrane</keyword>
<keyword evidence="9" id="KW-0902">Two-component regulatory system</keyword>
<dbReference type="Gene3D" id="6.10.340.10">
    <property type="match status" value="1"/>
</dbReference>
<dbReference type="InterPro" id="IPR025908">
    <property type="entry name" value="Sensor_TM1"/>
</dbReference>
<name>A0ABQ1JID9_9PROT</name>
<keyword evidence="4" id="KW-0597">Phosphoprotein</keyword>
<dbReference type="InterPro" id="IPR005467">
    <property type="entry name" value="His_kinase_dom"/>
</dbReference>
<proteinExistence type="predicted"/>
<keyword evidence="6 11" id="KW-0812">Transmembrane</keyword>
<dbReference type="EMBL" id="BMKF01000001">
    <property type="protein sequence ID" value="GGB67238.1"/>
    <property type="molecule type" value="Genomic_DNA"/>
</dbReference>
<evidence type="ECO:0000256" key="9">
    <source>
        <dbReference type="ARBA" id="ARBA00023012"/>
    </source>
</evidence>
<evidence type="ECO:0000256" key="3">
    <source>
        <dbReference type="ARBA" id="ARBA00012438"/>
    </source>
</evidence>
<reference evidence="15" key="1">
    <citation type="journal article" date="2019" name="Int. J. Syst. Evol. Microbiol.">
        <title>The Global Catalogue of Microorganisms (GCM) 10K type strain sequencing project: providing services to taxonomists for standard genome sequencing and annotation.</title>
        <authorList>
            <consortium name="The Broad Institute Genomics Platform"/>
            <consortium name="The Broad Institute Genome Sequencing Center for Infectious Disease"/>
            <person name="Wu L."/>
            <person name="Ma J."/>
        </authorList>
    </citation>
    <scope>NUCLEOTIDE SEQUENCE [LARGE SCALE GENOMIC DNA]</scope>
    <source>
        <strain evidence="15">CGMCC 1.15928</strain>
    </source>
</reference>
<feature type="transmembrane region" description="Helical" evidence="11">
    <location>
        <begin position="23"/>
        <end position="45"/>
    </location>
</feature>
<dbReference type="Proteomes" id="UP000628854">
    <property type="component" value="Unassembled WGS sequence"/>
</dbReference>
<sequence length="536" mass="58231">MAKRGEDKKGARERGKQLFGSRIARLIFASNLAGLAILIIGAMVLNEMRASFVVAKKQDLIGQAQVFSNLLAEGATFGQPQPVMDEELARATLADLSLPVSVRGKVYGPDVDLIGDSYFLSDRVIVSALPPIQEPSQLSRWGRSLSEWAVSTFGALVPNRGGDAVRTQTFEEEFAVALDGGEAASQRFNDRGQRIISVSVPVQHVSAVVGVLTLESNDIDDIIRAERAALIPFIGVAVLVALITSALLTLGIARPLRRLSRAADDVRSGSTQQLDLPNITRRRDEIGALATSMEAMTEALFERITSNERFAADVAHELKNPLTSIRSAVETAERVKDNPEAMQKLHKVIAQDVGRLDRLITDISNASRLEAEITRVPTEALNISRFVSDIVSTYEHIGLDEDMPSVVFEDQTMGAGLRVRGREGPLGQVIRNLIDNAISFSPKHGTVSVRIEQGRLGPQTTARVIVEDDGPGIPEDRLEKIFDRFYTDRPKGSAFGKNSGLGLSIVRQIVTTHMGNVTAENRNQGGARFTVELPAT</sequence>
<evidence type="ECO:0000256" key="10">
    <source>
        <dbReference type="ARBA" id="ARBA00023136"/>
    </source>
</evidence>
<dbReference type="InterPro" id="IPR025919">
    <property type="entry name" value="Stimulus_sens_dom"/>
</dbReference>
<dbReference type="SUPFAM" id="SSF47384">
    <property type="entry name" value="Homodimeric domain of signal transducing histidine kinase"/>
    <property type="match status" value="1"/>
</dbReference>
<feature type="domain" description="Histidine kinase" evidence="12">
    <location>
        <begin position="313"/>
        <end position="536"/>
    </location>
</feature>
<dbReference type="Pfam" id="PF13755">
    <property type="entry name" value="Sensor_TM1"/>
    <property type="match status" value="1"/>
</dbReference>
<evidence type="ECO:0000256" key="11">
    <source>
        <dbReference type="SAM" id="Phobius"/>
    </source>
</evidence>
<dbReference type="InterPro" id="IPR004358">
    <property type="entry name" value="Sig_transdc_His_kin-like_C"/>
</dbReference>
<evidence type="ECO:0000256" key="5">
    <source>
        <dbReference type="ARBA" id="ARBA00022679"/>
    </source>
</evidence>
<keyword evidence="5" id="KW-0808">Transferase</keyword>
<evidence type="ECO:0000256" key="7">
    <source>
        <dbReference type="ARBA" id="ARBA00022777"/>
    </source>
</evidence>
<dbReference type="InterPro" id="IPR003594">
    <property type="entry name" value="HATPase_dom"/>
</dbReference>
<dbReference type="PANTHER" id="PTHR45436:SF5">
    <property type="entry name" value="SENSOR HISTIDINE KINASE TRCS"/>
    <property type="match status" value="1"/>
</dbReference>
<evidence type="ECO:0000313" key="15">
    <source>
        <dbReference type="Proteomes" id="UP000628854"/>
    </source>
</evidence>
<dbReference type="InterPro" id="IPR036890">
    <property type="entry name" value="HATPase_C_sf"/>
</dbReference>
<evidence type="ECO:0000256" key="6">
    <source>
        <dbReference type="ARBA" id="ARBA00022692"/>
    </source>
</evidence>
<evidence type="ECO:0000256" key="2">
    <source>
        <dbReference type="ARBA" id="ARBA00004370"/>
    </source>
</evidence>
<comment type="subcellular location">
    <subcellularLocation>
        <location evidence="2">Membrane</location>
    </subcellularLocation>
</comment>
<organism evidence="14 15">
    <name type="scientific">Henriciella pelagia</name>
    <dbReference type="NCBI Taxonomy" id="1977912"/>
    <lineage>
        <taxon>Bacteria</taxon>
        <taxon>Pseudomonadati</taxon>
        <taxon>Pseudomonadota</taxon>
        <taxon>Alphaproteobacteria</taxon>
        <taxon>Hyphomonadales</taxon>
        <taxon>Hyphomonadaceae</taxon>
        <taxon>Henriciella</taxon>
    </lineage>
</organism>
<feature type="domain" description="HAMP" evidence="13">
    <location>
        <begin position="250"/>
        <end position="305"/>
    </location>
</feature>
<keyword evidence="15" id="KW-1185">Reference proteome</keyword>
<accession>A0ABQ1JID9</accession>
<gene>
    <name evidence="14" type="primary">chvG</name>
    <name evidence="14" type="ORF">GCM10011503_15040</name>
</gene>
<dbReference type="InterPro" id="IPR003660">
    <property type="entry name" value="HAMP_dom"/>
</dbReference>
<evidence type="ECO:0000259" key="13">
    <source>
        <dbReference type="PROSITE" id="PS50885"/>
    </source>
</evidence>
<dbReference type="Pfam" id="PF00672">
    <property type="entry name" value="HAMP"/>
    <property type="match status" value="1"/>
</dbReference>
<dbReference type="Gene3D" id="3.30.565.10">
    <property type="entry name" value="Histidine kinase-like ATPase, C-terminal domain"/>
    <property type="match status" value="1"/>
</dbReference>
<evidence type="ECO:0000256" key="1">
    <source>
        <dbReference type="ARBA" id="ARBA00000085"/>
    </source>
</evidence>
<dbReference type="SMART" id="SM00387">
    <property type="entry name" value="HATPase_c"/>
    <property type="match status" value="1"/>
</dbReference>
<dbReference type="Pfam" id="PF02518">
    <property type="entry name" value="HATPase_c"/>
    <property type="match status" value="1"/>
</dbReference>
<dbReference type="PROSITE" id="PS50885">
    <property type="entry name" value="HAMP"/>
    <property type="match status" value="1"/>
</dbReference>
<dbReference type="CDD" id="cd06225">
    <property type="entry name" value="HAMP"/>
    <property type="match status" value="1"/>
</dbReference>
<dbReference type="Gene3D" id="1.10.287.130">
    <property type="match status" value="1"/>
</dbReference>
<evidence type="ECO:0000313" key="14">
    <source>
        <dbReference type="EMBL" id="GGB67238.1"/>
    </source>
</evidence>
<evidence type="ECO:0000259" key="12">
    <source>
        <dbReference type="PROSITE" id="PS50109"/>
    </source>
</evidence>
<dbReference type="SUPFAM" id="SSF158472">
    <property type="entry name" value="HAMP domain-like"/>
    <property type="match status" value="1"/>
</dbReference>
<dbReference type="PANTHER" id="PTHR45436">
    <property type="entry name" value="SENSOR HISTIDINE KINASE YKOH"/>
    <property type="match status" value="1"/>
</dbReference>
<dbReference type="SMART" id="SM00388">
    <property type="entry name" value="HisKA"/>
    <property type="match status" value="1"/>
</dbReference>
<dbReference type="Pfam" id="PF13756">
    <property type="entry name" value="Stimulus_sens_1"/>
    <property type="match status" value="1"/>
</dbReference>
<dbReference type="CDD" id="cd00082">
    <property type="entry name" value="HisKA"/>
    <property type="match status" value="1"/>
</dbReference>
<dbReference type="EC" id="2.7.13.3" evidence="3"/>
<keyword evidence="8 11" id="KW-1133">Transmembrane helix</keyword>
<dbReference type="Pfam" id="PF00512">
    <property type="entry name" value="HisKA"/>
    <property type="match status" value="1"/>
</dbReference>
<dbReference type="InterPro" id="IPR003661">
    <property type="entry name" value="HisK_dim/P_dom"/>
</dbReference>